<dbReference type="EMBL" id="JARJCM010000251">
    <property type="protein sequence ID" value="KAJ7020787.1"/>
    <property type="molecule type" value="Genomic_DNA"/>
</dbReference>
<accession>A0AAD6S7Y3</accession>
<keyword evidence="1" id="KW-0732">Signal</keyword>
<keyword evidence="3" id="KW-1185">Reference proteome</keyword>
<reference evidence="2" key="1">
    <citation type="submission" date="2023-03" db="EMBL/GenBank/DDBJ databases">
        <title>Massive genome expansion in bonnet fungi (Mycena s.s.) driven by repeated elements and novel gene families across ecological guilds.</title>
        <authorList>
            <consortium name="Lawrence Berkeley National Laboratory"/>
            <person name="Harder C.B."/>
            <person name="Miyauchi S."/>
            <person name="Viragh M."/>
            <person name="Kuo A."/>
            <person name="Thoen E."/>
            <person name="Andreopoulos B."/>
            <person name="Lu D."/>
            <person name="Skrede I."/>
            <person name="Drula E."/>
            <person name="Henrissat B."/>
            <person name="Morin E."/>
            <person name="Kohler A."/>
            <person name="Barry K."/>
            <person name="LaButti K."/>
            <person name="Morin E."/>
            <person name="Salamov A."/>
            <person name="Lipzen A."/>
            <person name="Mereny Z."/>
            <person name="Hegedus B."/>
            <person name="Baldrian P."/>
            <person name="Stursova M."/>
            <person name="Weitz H."/>
            <person name="Taylor A."/>
            <person name="Grigoriev I.V."/>
            <person name="Nagy L.G."/>
            <person name="Martin F."/>
            <person name="Kauserud H."/>
        </authorList>
    </citation>
    <scope>NUCLEOTIDE SEQUENCE</scope>
    <source>
        <strain evidence="2">CBHHK200</strain>
    </source>
</reference>
<evidence type="ECO:0000313" key="3">
    <source>
        <dbReference type="Proteomes" id="UP001218188"/>
    </source>
</evidence>
<gene>
    <name evidence="2" type="ORF">C8F04DRAFT_1142868</name>
</gene>
<sequence length="88" mass="9847">MTLVSCLLNSVSVFCAAMQFSTQLNSIELEPVPSEVNSQYSMIALLTFISFTQTWYSARRSIPVCDIQQRRVQTCLGFFAVNVAFPTV</sequence>
<dbReference type="AlphaFoldDB" id="A0AAD6S7Y3"/>
<protein>
    <recommendedName>
        <fullName evidence="4">Secreted protein</fullName>
    </recommendedName>
</protein>
<evidence type="ECO:0000313" key="2">
    <source>
        <dbReference type="EMBL" id="KAJ7020787.1"/>
    </source>
</evidence>
<name>A0AAD6S7Y3_9AGAR</name>
<evidence type="ECO:0000256" key="1">
    <source>
        <dbReference type="SAM" id="SignalP"/>
    </source>
</evidence>
<proteinExistence type="predicted"/>
<comment type="caution">
    <text evidence="2">The sequence shown here is derived from an EMBL/GenBank/DDBJ whole genome shotgun (WGS) entry which is preliminary data.</text>
</comment>
<evidence type="ECO:0008006" key="4">
    <source>
        <dbReference type="Google" id="ProtNLM"/>
    </source>
</evidence>
<feature type="signal peptide" evidence="1">
    <location>
        <begin position="1"/>
        <end position="17"/>
    </location>
</feature>
<dbReference type="Proteomes" id="UP001218188">
    <property type="component" value="Unassembled WGS sequence"/>
</dbReference>
<organism evidence="2 3">
    <name type="scientific">Mycena alexandri</name>
    <dbReference type="NCBI Taxonomy" id="1745969"/>
    <lineage>
        <taxon>Eukaryota</taxon>
        <taxon>Fungi</taxon>
        <taxon>Dikarya</taxon>
        <taxon>Basidiomycota</taxon>
        <taxon>Agaricomycotina</taxon>
        <taxon>Agaricomycetes</taxon>
        <taxon>Agaricomycetidae</taxon>
        <taxon>Agaricales</taxon>
        <taxon>Marasmiineae</taxon>
        <taxon>Mycenaceae</taxon>
        <taxon>Mycena</taxon>
    </lineage>
</organism>
<feature type="chain" id="PRO_5042120515" description="Secreted protein" evidence="1">
    <location>
        <begin position="18"/>
        <end position="88"/>
    </location>
</feature>